<protein>
    <submittedName>
        <fullName evidence="2">Uncharacterized protein</fullName>
    </submittedName>
</protein>
<evidence type="ECO:0000313" key="2">
    <source>
        <dbReference type="EMBL" id="SEM96871.1"/>
    </source>
</evidence>
<dbReference type="Proteomes" id="UP000182719">
    <property type="component" value="Unassembled WGS sequence"/>
</dbReference>
<evidence type="ECO:0000256" key="1">
    <source>
        <dbReference type="SAM" id="Phobius"/>
    </source>
</evidence>
<dbReference type="RefSeq" id="WP_245768980.1">
    <property type="nucleotide sequence ID" value="NZ_FOAP01000027.1"/>
</dbReference>
<keyword evidence="1" id="KW-0472">Membrane</keyword>
<dbReference type="AlphaFoldDB" id="A0A1H8CNP2"/>
<feature type="transmembrane region" description="Helical" evidence="1">
    <location>
        <begin position="168"/>
        <end position="186"/>
    </location>
</feature>
<feature type="transmembrane region" description="Helical" evidence="1">
    <location>
        <begin position="124"/>
        <end position="148"/>
    </location>
</feature>
<keyword evidence="3" id="KW-1185">Reference proteome</keyword>
<feature type="transmembrane region" description="Helical" evidence="1">
    <location>
        <begin position="54"/>
        <end position="74"/>
    </location>
</feature>
<gene>
    <name evidence="2" type="ORF">SAMN05444354_12729</name>
</gene>
<evidence type="ECO:0000313" key="3">
    <source>
        <dbReference type="Proteomes" id="UP000182719"/>
    </source>
</evidence>
<name>A0A1H8CNP2_STIAU</name>
<keyword evidence="1" id="KW-1133">Transmembrane helix</keyword>
<keyword evidence="1" id="KW-0812">Transmembrane</keyword>
<feature type="transmembrane region" description="Helical" evidence="1">
    <location>
        <begin position="86"/>
        <end position="112"/>
    </location>
</feature>
<organism evidence="2 3">
    <name type="scientific">Stigmatella aurantiaca</name>
    <dbReference type="NCBI Taxonomy" id="41"/>
    <lineage>
        <taxon>Bacteria</taxon>
        <taxon>Pseudomonadati</taxon>
        <taxon>Myxococcota</taxon>
        <taxon>Myxococcia</taxon>
        <taxon>Myxococcales</taxon>
        <taxon>Cystobacterineae</taxon>
        <taxon>Archangiaceae</taxon>
        <taxon>Stigmatella</taxon>
    </lineage>
</organism>
<reference evidence="3" key="1">
    <citation type="submission" date="2016-10" db="EMBL/GenBank/DDBJ databases">
        <authorList>
            <person name="Varghese N."/>
            <person name="Submissions S."/>
        </authorList>
    </citation>
    <scope>NUCLEOTIDE SEQUENCE [LARGE SCALE GENOMIC DNA]</scope>
    <source>
        <strain evidence="3">DSM 17044</strain>
    </source>
</reference>
<dbReference type="EMBL" id="FOAP01000027">
    <property type="protein sequence ID" value="SEM96871.1"/>
    <property type="molecule type" value="Genomic_DNA"/>
</dbReference>
<accession>A0A1H8CNP2</accession>
<proteinExistence type="predicted"/>
<sequence length="301" mass="33057">MSPAGPRPLAFWATREHPVRAWWSAVWASGLTVLAETAYAFIDARTFPGAWLLPELRGLHVLVALGLLGLLFAHRRHPQRGLGVGVFVAVVLPYLGLFAVAEVAMAAAMAASGQVWLPLTGHRLLMVGIGLVAPTGLALGSVLIGLFALESVLLWYGLGLHTRLGMPWEPWITLVWGAVAFGLLAFRVRTQRVEERLNQARTEAESLQQLARLLLVLRDAANTPLQSLELGLSLLQQRVPQEAALLGTLERALVKLRTLTQRMGVADPLLDWETQGESFDVDTVLRGLEESLARELERRRQ</sequence>
<feature type="transmembrane region" description="Helical" evidence="1">
    <location>
        <begin position="20"/>
        <end position="42"/>
    </location>
</feature>